<comment type="caution">
    <text evidence="1">The sequence shown here is derived from an EMBL/GenBank/DDBJ whole genome shotgun (WGS) entry which is preliminary data.</text>
</comment>
<dbReference type="AlphaFoldDB" id="A0A2N0ZN26"/>
<protein>
    <submittedName>
        <fullName evidence="1">Uncharacterized protein</fullName>
    </submittedName>
</protein>
<organism evidence="1 2">
    <name type="scientific">Cytobacillus horneckiae</name>
    <dbReference type="NCBI Taxonomy" id="549687"/>
    <lineage>
        <taxon>Bacteria</taxon>
        <taxon>Bacillati</taxon>
        <taxon>Bacillota</taxon>
        <taxon>Bacilli</taxon>
        <taxon>Bacillales</taxon>
        <taxon>Bacillaceae</taxon>
        <taxon>Cytobacillus</taxon>
    </lineage>
</organism>
<reference evidence="1 2" key="1">
    <citation type="journal article" date="2010" name="Int. J. Syst. Evol. Microbiol.">
        <title>Bacillus horneckiae sp. nov., isolated from a spacecraft-assembly clean room.</title>
        <authorList>
            <person name="Vaishampayan P."/>
            <person name="Probst A."/>
            <person name="Krishnamurthi S."/>
            <person name="Ghosh S."/>
            <person name="Osman S."/>
            <person name="McDowall A."/>
            <person name="Ruckmani A."/>
            <person name="Mayilraj S."/>
            <person name="Venkateswaran K."/>
        </authorList>
    </citation>
    <scope>NUCLEOTIDE SEQUENCE [LARGE SCALE GENOMIC DNA]</scope>
    <source>
        <strain evidence="2">1PO1SC</strain>
    </source>
</reference>
<name>A0A2N0ZN26_9BACI</name>
<sequence>MLHTGFFSPWDCWDLWVSVFIKKKDKKGKGRERLRMRNMDSTFWTFARYGVSAMPSLRNE</sequence>
<evidence type="ECO:0000313" key="1">
    <source>
        <dbReference type="EMBL" id="PKG30886.1"/>
    </source>
</evidence>
<dbReference type="Proteomes" id="UP000233343">
    <property type="component" value="Unassembled WGS sequence"/>
</dbReference>
<accession>A0A2N0ZN26</accession>
<proteinExistence type="predicted"/>
<dbReference type="EMBL" id="PISD01000003">
    <property type="protein sequence ID" value="PKG30886.1"/>
    <property type="molecule type" value="Genomic_DNA"/>
</dbReference>
<evidence type="ECO:0000313" key="2">
    <source>
        <dbReference type="Proteomes" id="UP000233343"/>
    </source>
</evidence>
<gene>
    <name evidence="1" type="ORF">CWS20_00905</name>
</gene>
<keyword evidence="2" id="KW-1185">Reference proteome</keyword>